<dbReference type="SMART" id="SM00736">
    <property type="entry name" value="CADG"/>
    <property type="match status" value="6"/>
</dbReference>
<gene>
    <name evidence="5" type="ORF">EVOR1521_LOCUS1431</name>
</gene>
<dbReference type="GO" id="GO:0043236">
    <property type="term" value="F:laminin binding"/>
    <property type="evidence" value="ECO:0007669"/>
    <property type="project" value="TreeGrafter"/>
</dbReference>
<comment type="caution">
    <text evidence="5">The sequence shown here is derived from an EMBL/GenBank/DDBJ whole genome shotgun (WGS) entry which is preliminary data.</text>
</comment>
<dbReference type="Pfam" id="PF05345">
    <property type="entry name" value="He_PIG"/>
    <property type="match status" value="6"/>
</dbReference>
<dbReference type="SUPFAM" id="SSF49313">
    <property type="entry name" value="Cadherin-like"/>
    <property type="match status" value="7"/>
</dbReference>
<evidence type="ECO:0000256" key="2">
    <source>
        <dbReference type="ARBA" id="ARBA00023157"/>
    </source>
</evidence>
<dbReference type="EMBL" id="CAUJNA010000047">
    <property type="protein sequence ID" value="CAJ1370994.1"/>
    <property type="molecule type" value="Genomic_DNA"/>
</dbReference>
<evidence type="ECO:0000259" key="3">
    <source>
        <dbReference type="SMART" id="SM00223"/>
    </source>
</evidence>
<dbReference type="GO" id="GO:0005576">
    <property type="term" value="C:extracellular region"/>
    <property type="evidence" value="ECO:0007669"/>
    <property type="project" value="InterPro"/>
</dbReference>
<dbReference type="InterPro" id="IPR003609">
    <property type="entry name" value="Pan_app"/>
</dbReference>
<sequence>MAEKRTDRAGFIGGPGACQTDTMIGARQTTVKTSFLINECMSQNISFEPLNSRGRSSTTADNALDCQKQCRDTSWCSSFVFNTLLKSCDLQDVLAKPVHTGILYQMSGPPSCKATVKFEVDVNHDGALEVSTQNLTSVVKAALVVVAGRYPLYFGGNNQNGRDVERTLPVVHPDELFAVPDKVSSTHLHYNVMVDIPSSRALYFYNLLTHDQTGDEFHKAMNNFTGNIWGGFKFPGKVPVVSVSNAKLDVKGDRWHQRIARPNLDEIQLSAVAADVEGSSMGQGWKLLGALSLVLVVYSASRPDALLPSASRKPMRHGMMRLTVALALLRAEAGYGASQALRGLGSTLGSSPPKVAEAMDLARHKAEALASQMEHNCVGDLPNSAGWSVDKRSWCCAVMGLGCDSTSVLYRLPAATAAVGQPWHQTALALGASGHFEVKASADGQPLPEWLSFRHGSFEGTAPAPQQLLLRLEIRGFGAALLPFTAAKGAKVAEAPTPPPAAPIVVQQLPEAMAMAGRRFHMDVPATTIIDPDGQNVTLSARLPGGELPTWLSFDPAKGFSGVSPTQQDLQISVVGTNAHGQASTDFQLHVGSGNVAAPAPKSVASPSVILRLDDVMAPVGTRFQHTLPQIELVHEDGTSDGFRYTASLEGGGGLPDWLSFHADRMSITGIPPSKGESWIVVKGTNGDRAAGVMLRLTAVDAPQNGDVPSVLAEVGKPLHHALPSNAIVDPTGGDLSFSASLADGEDLPQWLHFDPKQKTFSGTPPKAEQLKISVSGKDAQGLSASTEFSLNADQSPLIANPLPNVDAEVGELLHHVLPSNAIVDPDGDDLSFSASLADGEDLPPWLHFDPKQMRFSGFPPKQEELQISVSGKDPQGLSAETGFSLVVKPPVGPAVLKQLPDVTAQFGKPLHDTIPSDAIVDPNGGDLSFSASLADGEALPPWLHFDPEQKTFSGTPPEEEQLQISVSAKDKEGLSASTGFSLGVGRSPIAKPLSDVQAEVGKPLHHAVPSNTIVDPDGGDLSFTASLEDGEVLPQWLHFDPEQNIFSGIPPKEEQLQISVSGTDPQGLSAATGFSLTAGKLPVVTGRLPAINGKIGKKLHHNIPIAIVDPDGGDLAYSASLDGGEALPDWLQFDPEQMTFSGTPSGEGDWTVALKGVSAQGFSSSALMDVHVGGGPTDQMATQLQGSRPVSPPELGPQHHCSEADVVYEPLDMDMSPSQALQAESTEEECQDLCRQKQDCGYFSFYQPLKLHVGTVRRSAFANLCSGKARGRRCELQARLCHLSTPMAQKRTGAAGFIAGSAFCETG</sequence>
<evidence type="ECO:0008006" key="7">
    <source>
        <dbReference type="Google" id="ProtNLM"/>
    </source>
</evidence>
<protein>
    <recommendedName>
        <fullName evidence="7">Apple domain-containing protein</fullName>
    </recommendedName>
</protein>
<dbReference type="InterPro" id="IPR006644">
    <property type="entry name" value="Cadg"/>
</dbReference>
<keyword evidence="6" id="KW-1185">Reference proteome</keyword>
<dbReference type="InterPro" id="IPR000177">
    <property type="entry name" value="Apple"/>
</dbReference>
<dbReference type="Gene3D" id="3.50.4.10">
    <property type="entry name" value="Hepatocyte Growth Factor"/>
    <property type="match status" value="2"/>
</dbReference>
<evidence type="ECO:0000256" key="1">
    <source>
        <dbReference type="ARBA" id="ARBA00022737"/>
    </source>
</evidence>
<keyword evidence="2" id="KW-1015">Disulfide bond</keyword>
<proteinExistence type="predicted"/>
<reference evidence="5" key="1">
    <citation type="submission" date="2023-08" db="EMBL/GenBank/DDBJ databases">
        <authorList>
            <person name="Chen Y."/>
            <person name="Shah S."/>
            <person name="Dougan E. K."/>
            <person name="Thang M."/>
            <person name="Chan C."/>
        </authorList>
    </citation>
    <scope>NUCLEOTIDE SEQUENCE</scope>
</reference>
<dbReference type="Gene3D" id="2.60.40.10">
    <property type="entry name" value="Immunoglobulins"/>
    <property type="match status" value="7"/>
</dbReference>
<feature type="domain" description="Dystroglycan-type cadherin-like" evidence="4">
    <location>
        <begin position="1091"/>
        <end position="1180"/>
    </location>
</feature>
<dbReference type="Proteomes" id="UP001178507">
    <property type="component" value="Unassembled WGS sequence"/>
</dbReference>
<organism evidence="5 6">
    <name type="scientific">Effrenium voratum</name>
    <dbReference type="NCBI Taxonomy" id="2562239"/>
    <lineage>
        <taxon>Eukaryota</taxon>
        <taxon>Sar</taxon>
        <taxon>Alveolata</taxon>
        <taxon>Dinophyceae</taxon>
        <taxon>Suessiales</taxon>
        <taxon>Symbiodiniaceae</taxon>
        <taxon>Effrenium</taxon>
    </lineage>
</organism>
<dbReference type="GO" id="GO:0005509">
    <property type="term" value="F:calcium ion binding"/>
    <property type="evidence" value="ECO:0007669"/>
    <property type="project" value="InterPro"/>
</dbReference>
<feature type="domain" description="Dystroglycan-type cadherin-like" evidence="4">
    <location>
        <begin position="895"/>
        <end position="992"/>
    </location>
</feature>
<feature type="domain" description="Dystroglycan-type cadherin-like" evidence="4">
    <location>
        <begin position="703"/>
        <end position="797"/>
    </location>
</feature>
<evidence type="ECO:0000313" key="6">
    <source>
        <dbReference type="Proteomes" id="UP001178507"/>
    </source>
</evidence>
<name>A0AA36MGF2_9DINO</name>
<feature type="domain" description="Dystroglycan-type cadherin-like" evidence="4">
    <location>
        <begin position="798"/>
        <end position="894"/>
    </location>
</feature>
<accession>A0AA36MGF2</accession>
<feature type="domain" description="Apple" evidence="3">
    <location>
        <begin position="40"/>
        <end position="112"/>
    </location>
</feature>
<dbReference type="GO" id="GO:0006508">
    <property type="term" value="P:proteolysis"/>
    <property type="evidence" value="ECO:0007669"/>
    <property type="project" value="InterPro"/>
</dbReference>
<dbReference type="PANTHER" id="PTHR21559:SF21">
    <property type="entry name" value="DYSTROGLYCAN 1"/>
    <property type="match status" value="1"/>
</dbReference>
<dbReference type="InterPro" id="IPR013783">
    <property type="entry name" value="Ig-like_fold"/>
</dbReference>
<dbReference type="GO" id="GO:0016011">
    <property type="term" value="C:dystroglycan complex"/>
    <property type="evidence" value="ECO:0007669"/>
    <property type="project" value="TreeGrafter"/>
</dbReference>
<dbReference type="PANTHER" id="PTHR21559">
    <property type="entry name" value="DYSTROGLYCAN-RELATED"/>
    <property type="match status" value="1"/>
</dbReference>
<evidence type="ECO:0000259" key="4">
    <source>
        <dbReference type="SMART" id="SM00736"/>
    </source>
</evidence>
<feature type="domain" description="Dystroglycan-type cadherin-like" evidence="4">
    <location>
        <begin position="993"/>
        <end position="1086"/>
    </location>
</feature>
<dbReference type="SMART" id="SM00223">
    <property type="entry name" value="APPLE"/>
    <property type="match status" value="1"/>
</dbReference>
<feature type="domain" description="Dystroglycan-type cadherin-like" evidence="4">
    <location>
        <begin position="504"/>
        <end position="598"/>
    </location>
</feature>
<dbReference type="Pfam" id="PF00024">
    <property type="entry name" value="PAN_1"/>
    <property type="match status" value="1"/>
</dbReference>
<keyword evidence="1" id="KW-0677">Repeat</keyword>
<evidence type="ECO:0000313" key="5">
    <source>
        <dbReference type="EMBL" id="CAJ1370994.1"/>
    </source>
</evidence>
<dbReference type="InterPro" id="IPR015919">
    <property type="entry name" value="Cadherin-like_sf"/>
</dbReference>